<keyword evidence="8 11" id="KW-0030">Aminoacyl-tRNA synthetase</keyword>
<name>A0A9J6H1J5_HAELO</name>
<dbReference type="GO" id="GO:0005524">
    <property type="term" value="F:ATP binding"/>
    <property type="evidence" value="ECO:0007669"/>
    <property type="project" value="UniProtKB-KW"/>
</dbReference>
<dbReference type="Gene3D" id="3.40.50.620">
    <property type="entry name" value="HUPs"/>
    <property type="match status" value="1"/>
</dbReference>
<evidence type="ECO:0000256" key="7">
    <source>
        <dbReference type="ARBA" id="ARBA00022917"/>
    </source>
</evidence>
<evidence type="ECO:0000256" key="2">
    <source>
        <dbReference type="ARBA" id="ARBA00005594"/>
    </source>
</evidence>
<dbReference type="Gene3D" id="1.10.240.10">
    <property type="entry name" value="Tyrosyl-Transfer RNA Synthetase"/>
    <property type="match status" value="1"/>
</dbReference>
<comment type="catalytic activity">
    <reaction evidence="10">
        <text>tRNA(Trp) + L-tryptophan + ATP = L-tryptophyl-tRNA(Trp) + AMP + diphosphate + H(+)</text>
        <dbReference type="Rhea" id="RHEA:24080"/>
        <dbReference type="Rhea" id="RHEA-COMP:9671"/>
        <dbReference type="Rhea" id="RHEA-COMP:9705"/>
        <dbReference type="ChEBI" id="CHEBI:15378"/>
        <dbReference type="ChEBI" id="CHEBI:30616"/>
        <dbReference type="ChEBI" id="CHEBI:33019"/>
        <dbReference type="ChEBI" id="CHEBI:57912"/>
        <dbReference type="ChEBI" id="CHEBI:78442"/>
        <dbReference type="ChEBI" id="CHEBI:78535"/>
        <dbReference type="ChEBI" id="CHEBI:456215"/>
        <dbReference type="EC" id="6.1.1.2"/>
    </reaction>
</comment>
<evidence type="ECO:0000313" key="12">
    <source>
        <dbReference type="EMBL" id="KAH9380888.1"/>
    </source>
</evidence>
<dbReference type="EC" id="6.1.1.2" evidence="3"/>
<dbReference type="PROSITE" id="PS00178">
    <property type="entry name" value="AA_TRNA_LIGASE_I"/>
    <property type="match status" value="1"/>
</dbReference>
<dbReference type="PANTHER" id="PTHR43766">
    <property type="entry name" value="TRYPTOPHAN--TRNA LIGASE, MITOCHONDRIAL"/>
    <property type="match status" value="1"/>
</dbReference>
<keyword evidence="6 11" id="KW-0067">ATP-binding</keyword>
<dbReference type="EMBL" id="JABSTR010000011">
    <property type="protein sequence ID" value="KAH9380888.1"/>
    <property type="molecule type" value="Genomic_DNA"/>
</dbReference>
<evidence type="ECO:0000256" key="9">
    <source>
        <dbReference type="ARBA" id="ARBA00030268"/>
    </source>
</evidence>
<evidence type="ECO:0000256" key="4">
    <source>
        <dbReference type="ARBA" id="ARBA00022598"/>
    </source>
</evidence>
<dbReference type="InterPro" id="IPR002306">
    <property type="entry name" value="Trp-tRNA-ligase"/>
</dbReference>
<reference evidence="12 13" key="1">
    <citation type="journal article" date="2020" name="Cell">
        <title>Large-Scale Comparative Analyses of Tick Genomes Elucidate Their Genetic Diversity and Vector Capacities.</title>
        <authorList>
            <consortium name="Tick Genome and Microbiome Consortium (TIGMIC)"/>
            <person name="Jia N."/>
            <person name="Wang J."/>
            <person name="Shi W."/>
            <person name="Du L."/>
            <person name="Sun Y."/>
            <person name="Zhan W."/>
            <person name="Jiang J.F."/>
            <person name="Wang Q."/>
            <person name="Zhang B."/>
            <person name="Ji P."/>
            <person name="Bell-Sakyi L."/>
            <person name="Cui X.M."/>
            <person name="Yuan T.T."/>
            <person name="Jiang B.G."/>
            <person name="Yang W.F."/>
            <person name="Lam T.T."/>
            <person name="Chang Q.C."/>
            <person name="Ding S.J."/>
            <person name="Wang X.J."/>
            <person name="Zhu J.G."/>
            <person name="Ruan X.D."/>
            <person name="Zhao L."/>
            <person name="Wei J.T."/>
            <person name="Ye R.Z."/>
            <person name="Que T.C."/>
            <person name="Du C.H."/>
            <person name="Zhou Y.H."/>
            <person name="Cheng J.X."/>
            <person name="Dai P.F."/>
            <person name="Guo W.B."/>
            <person name="Han X.H."/>
            <person name="Huang E.J."/>
            <person name="Li L.F."/>
            <person name="Wei W."/>
            <person name="Gao Y.C."/>
            <person name="Liu J.Z."/>
            <person name="Shao H.Z."/>
            <person name="Wang X."/>
            <person name="Wang C.C."/>
            <person name="Yang T.C."/>
            <person name="Huo Q.B."/>
            <person name="Li W."/>
            <person name="Chen H.Y."/>
            <person name="Chen S.E."/>
            <person name="Zhou L.G."/>
            <person name="Ni X.B."/>
            <person name="Tian J.H."/>
            <person name="Sheng Y."/>
            <person name="Liu T."/>
            <person name="Pan Y.S."/>
            <person name="Xia L.Y."/>
            <person name="Li J."/>
            <person name="Zhao F."/>
            <person name="Cao W.C."/>
        </authorList>
    </citation>
    <scope>NUCLEOTIDE SEQUENCE [LARGE SCALE GENOMIC DNA]</scope>
    <source>
        <strain evidence="12">HaeL-2018</strain>
    </source>
</reference>
<organism evidence="12 13">
    <name type="scientific">Haemaphysalis longicornis</name>
    <name type="common">Bush tick</name>
    <dbReference type="NCBI Taxonomy" id="44386"/>
    <lineage>
        <taxon>Eukaryota</taxon>
        <taxon>Metazoa</taxon>
        <taxon>Ecdysozoa</taxon>
        <taxon>Arthropoda</taxon>
        <taxon>Chelicerata</taxon>
        <taxon>Arachnida</taxon>
        <taxon>Acari</taxon>
        <taxon>Parasitiformes</taxon>
        <taxon>Ixodida</taxon>
        <taxon>Ixodoidea</taxon>
        <taxon>Ixodidae</taxon>
        <taxon>Haemaphysalinae</taxon>
        <taxon>Haemaphysalis</taxon>
    </lineage>
</organism>
<evidence type="ECO:0000256" key="1">
    <source>
        <dbReference type="ARBA" id="ARBA00004173"/>
    </source>
</evidence>
<dbReference type="InterPro" id="IPR002305">
    <property type="entry name" value="aa-tRNA-synth_Ic"/>
</dbReference>
<dbReference type="PRINTS" id="PR01039">
    <property type="entry name" value="TRNASYNTHTRP"/>
</dbReference>
<dbReference type="AlphaFoldDB" id="A0A9J6H1J5"/>
<dbReference type="Pfam" id="PF00579">
    <property type="entry name" value="tRNA-synt_1b"/>
    <property type="match status" value="1"/>
</dbReference>
<keyword evidence="4 11" id="KW-0436">Ligase</keyword>
<dbReference type="GO" id="GO:0070183">
    <property type="term" value="P:mitochondrial tryptophanyl-tRNA aminoacylation"/>
    <property type="evidence" value="ECO:0007669"/>
    <property type="project" value="TreeGrafter"/>
</dbReference>
<dbReference type="CDD" id="cd00806">
    <property type="entry name" value="TrpRS_core"/>
    <property type="match status" value="1"/>
</dbReference>
<dbReference type="SUPFAM" id="SSF52374">
    <property type="entry name" value="Nucleotidylyl transferase"/>
    <property type="match status" value="1"/>
</dbReference>
<keyword evidence="13" id="KW-1185">Reference proteome</keyword>
<evidence type="ECO:0000256" key="8">
    <source>
        <dbReference type="ARBA" id="ARBA00023146"/>
    </source>
</evidence>
<comment type="similarity">
    <text evidence="2 11">Belongs to the class-I aminoacyl-tRNA synthetase family.</text>
</comment>
<comment type="subcellular location">
    <subcellularLocation>
        <location evidence="1">Mitochondrion</location>
    </subcellularLocation>
</comment>
<dbReference type="InterPro" id="IPR050203">
    <property type="entry name" value="Trp-tRNA_synthetase"/>
</dbReference>
<evidence type="ECO:0000256" key="3">
    <source>
        <dbReference type="ARBA" id="ARBA00013161"/>
    </source>
</evidence>
<dbReference type="InterPro" id="IPR014729">
    <property type="entry name" value="Rossmann-like_a/b/a_fold"/>
</dbReference>
<dbReference type="InterPro" id="IPR024109">
    <property type="entry name" value="Trp-tRNA-ligase_bac-type"/>
</dbReference>
<gene>
    <name evidence="12" type="ORF">HPB48_012510</name>
</gene>
<keyword evidence="7 11" id="KW-0648">Protein biosynthesis</keyword>
<dbReference type="InterPro" id="IPR001412">
    <property type="entry name" value="aa-tRNA-synth_I_CS"/>
</dbReference>
<dbReference type="HAMAP" id="MF_00140_B">
    <property type="entry name" value="Trp_tRNA_synth_B"/>
    <property type="match status" value="1"/>
</dbReference>
<dbReference type="Proteomes" id="UP000821853">
    <property type="component" value="Chromosome 9"/>
</dbReference>
<evidence type="ECO:0000313" key="13">
    <source>
        <dbReference type="Proteomes" id="UP000821853"/>
    </source>
</evidence>
<dbReference type="PANTHER" id="PTHR43766:SF1">
    <property type="entry name" value="TRYPTOPHAN--TRNA LIGASE, MITOCHONDRIAL"/>
    <property type="match status" value="1"/>
</dbReference>
<proteinExistence type="inferred from homology"/>
<dbReference type="FunFam" id="1.10.240.10:FF:000002">
    <property type="entry name" value="Tryptophan--tRNA ligase"/>
    <property type="match status" value="1"/>
</dbReference>
<dbReference type="GO" id="GO:0005759">
    <property type="term" value="C:mitochondrial matrix"/>
    <property type="evidence" value="ECO:0007669"/>
    <property type="project" value="TreeGrafter"/>
</dbReference>
<evidence type="ECO:0000256" key="10">
    <source>
        <dbReference type="ARBA" id="ARBA00049929"/>
    </source>
</evidence>
<evidence type="ECO:0000256" key="5">
    <source>
        <dbReference type="ARBA" id="ARBA00022741"/>
    </source>
</evidence>
<dbReference type="GO" id="GO:0004830">
    <property type="term" value="F:tryptophan-tRNA ligase activity"/>
    <property type="evidence" value="ECO:0007669"/>
    <property type="project" value="UniProtKB-EC"/>
</dbReference>
<protein>
    <recommendedName>
        <fullName evidence="3">tryptophan--tRNA ligase</fullName>
        <ecNumber evidence="3">6.1.1.2</ecNumber>
    </recommendedName>
    <alternativeName>
        <fullName evidence="9">Tryptophanyl-tRNA synthetase</fullName>
    </alternativeName>
</protein>
<dbReference type="OrthoDB" id="15808at2759"/>
<evidence type="ECO:0000256" key="6">
    <source>
        <dbReference type="ARBA" id="ARBA00022840"/>
    </source>
</evidence>
<comment type="caution">
    <text evidence="12">The sequence shown here is derived from an EMBL/GenBank/DDBJ whole genome shotgun (WGS) entry which is preliminary data.</text>
</comment>
<sequence length="416" mass="45904">MTIATASSACRSCFHNQLWCKFSARKVFVSVGYRKLSSSPAKRKQRHSATFPSRVFSGIQPSGVPHLGNYFGAIQKWKALQDSGIDCVFSIVDLHSITMPHYDPNSLRANIEHMTASLLACGIDPEKSTLFLQSQVPEHAELSWILGCLHTTARLQHLPQLKDKTAGMKETPLGLYLYPVLQCADVLLYKATQVPVGHDNLPHIYLAQDTAEAFNKRFAPIFPRPEPILGKPALLLSGEAARLRSLRDPAKKMSKSSDDPRSFVRIDDPPEAVREKLKKALTDCTSKVAYEPQSRPAVANLVALHSLLTGKTPEEVCQEAEHIDTGKFKLVLAEAAVLFLAPIQERMQAYLSDRTYLWHVLDEGSKRARLIATETLQEVLRVSGMAPAAVADSAETRTKAKSAECQSLLPQIARGS</sequence>
<dbReference type="NCBIfam" id="TIGR00233">
    <property type="entry name" value="trpS"/>
    <property type="match status" value="1"/>
</dbReference>
<dbReference type="OMA" id="GWGQFKP"/>
<accession>A0A9J6H1J5</accession>
<keyword evidence="5 11" id="KW-0547">Nucleotide-binding</keyword>
<evidence type="ECO:0000256" key="11">
    <source>
        <dbReference type="RuleBase" id="RU363036"/>
    </source>
</evidence>
<dbReference type="VEuPathDB" id="VectorBase:HLOH_041737"/>